<dbReference type="PANTHER" id="PTHR30612:SF0">
    <property type="entry name" value="CHLOROPLAST PROTEIN-TRANSPORTING ATPASE"/>
    <property type="match status" value="1"/>
</dbReference>
<evidence type="ECO:0000313" key="18">
    <source>
        <dbReference type="Proteomes" id="UP001594351"/>
    </source>
</evidence>
<comment type="catalytic activity">
    <reaction evidence="12">
        <text>ATP + H2O + cellular proteinSide 1 = ADP + phosphate + cellular proteinSide 2.</text>
        <dbReference type="EC" id="7.4.2.8"/>
    </reaction>
</comment>
<feature type="binding site" evidence="12">
    <location>
        <position position="97"/>
    </location>
    <ligand>
        <name>ATP</name>
        <dbReference type="ChEBI" id="CHEBI:30616"/>
    </ligand>
</feature>
<dbReference type="PROSITE" id="PS01312">
    <property type="entry name" value="SECA"/>
    <property type="match status" value="1"/>
</dbReference>
<keyword evidence="18" id="KW-1185">Reference proteome</keyword>
<evidence type="ECO:0000256" key="2">
    <source>
        <dbReference type="ARBA" id="ARBA00007650"/>
    </source>
</evidence>
<dbReference type="Pfam" id="PF21090">
    <property type="entry name" value="P-loop_SecA"/>
    <property type="match status" value="1"/>
</dbReference>
<evidence type="ECO:0000256" key="1">
    <source>
        <dbReference type="ARBA" id="ARBA00004170"/>
    </source>
</evidence>
<organism evidence="17 18">
    <name type="scientific">candidate division CSSED10-310 bacterium</name>
    <dbReference type="NCBI Taxonomy" id="2855610"/>
    <lineage>
        <taxon>Bacteria</taxon>
        <taxon>Bacteria division CSSED10-310</taxon>
    </lineage>
</organism>
<dbReference type="PROSITE" id="PS51194">
    <property type="entry name" value="HELICASE_CTER"/>
    <property type="match status" value="1"/>
</dbReference>
<feature type="binding site" evidence="12">
    <location>
        <position position="504"/>
    </location>
    <ligand>
        <name>ATP</name>
        <dbReference type="ChEBI" id="CHEBI:30616"/>
    </ligand>
</feature>
<accession>A0ABV6YR65</accession>
<feature type="domain" description="Helicase ATP-binding" evidence="14">
    <location>
        <begin position="99"/>
        <end position="256"/>
    </location>
</feature>
<dbReference type="SMART" id="SM00958">
    <property type="entry name" value="SecA_PP_bind"/>
    <property type="match status" value="1"/>
</dbReference>
<comment type="subcellular location">
    <subcellularLocation>
        <location evidence="12">Cell membrane</location>
        <topology evidence="12">Peripheral membrane protein</topology>
        <orientation evidence="12">Cytoplasmic side</orientation>
    </subcellularLocation>
    <subcellularLocation>
        <location evidence="12">Cytoplasm</location>
    </subcellularLocation>
    <subcellularLocation>
        <location evidence="1">Membrane</location>
        <topology evidence="1">Peripheral membrane protein</topology>
    </subcellularLocation>
    <text evidence="12">Distribution is 50-50.</text>
</comment>
<dbReference type="Pfam" id="PF07517">
    <property type="entry name" value="SecA_DEAD"/>
    <property type="match status" value="1"/>
</dbReference>
<dbReference type="InterPro" id="IPR026389">
    <property type="entry name" value="SecA_Actinobact-type"/>
</dbReference>
<keyword evidence="13" id="KW-0812">Transmembrane</keyword>
<evidence type="ECO:0000256" key="3">
    <source>
        <dbReference type="ARBA" id="ARBA00022448"/>
    </source>
</evidence>
<keyword evidence="8 12" id="KW-0653">Protein transport</keyword>
<dbReference type="Gene3D" id="3.40.50.300">
    <property type="entry name" value="P-loop containing nucleotide triphosphate hydrolases"/>
    <property type="match status" value="2"/>
</dbReference>
<dbReference type="EMBL" id="JBHPBY010000004">
    <property type="protein sequence ID" value="MFC1848699.1"/>
    <property type="molecule type" value="Genomic_DNA"/>
</dbReference>
<evidence type="ECO:0000256" key="8">
    <source>
        <dbReference type="ARBA" id="ARBA00022927"/>
    </source>
</evidence>
<feature type="transmembrane region" description="Helical" evidence="13">
    <location>
        <begin position="778"/>
        <end position="801"/>
    </location>
</feature>
<feature type="binding site" evidence="12">
    <location>
        <begin position="115"/>
        <end position="119"/>
    </location>
    <ligand>
        <name>ATP</name>
        <dbReference type="ChEBI" id="CHEBI:30616"/>
    </ligand>
</feature>
<dbReference type="SUPFAM" id="SSF52540">
    <property type="entry name" value="P-loop containing nucleoside triphosphate hydrolases"/>
    <property type="match status" value="2"/>
</dbReference>
<comment type="function">
    <text evidence="12">Part of the Sec protein translocase complex. Interacts with the SecYEG preprotein conducting channel. Has a central role in coupling the hydrolysis of ATP to the transfer of proteins into and across the cell membrane, serving as an ATP-driven molecular motor driving the stepwise translocation of polypeptide chains across the membrane.</text>
</comment>
<keyword evidence="3 12" id="KW-0813">Transport</keyword>
<dbReference type="SUPFAM" id="SSF81767">
    <property type="entry name" value="Pre-protein crosslinking domain of SecA"/>
    <property type="match status" value="1"/>
</dbReference>
<evidence type="ECO:0000259" key="14">
    <source>
        <dbReference type="PROSITE" id="PS51192"/>
    </source>
</evidence>
<comment type="similarity">
    <text evidence="2 12">Belongs to the SecA family.</text>
</comment>
<keyword evidence="10 12" id="KW-0811">Translocation</keyword>
<protein>
    <recommendedName>
        <fullName evidence="12">Protein translocase subunit SecA</fullName>
        <ecNumber evidence="12">7.4.2.8</ecNumber>
    </recommendedName>
</protein>
<evidence type="ECO:0000256" key="13">
    <source>
        <dbReference type="SAM" id="Phobius"/>
    </source>
</evidence>
<evidence type="ECO:0000256" key="11">
    <source>
        <dbReference type="ARBA" id="ARBA00023136"/>
    </source>
</evidence>
<keyword evidence="6 12" id="KW-0547">Nucleotide-binding</keyword>
<name>A0ABV6YR65_UNCC1</name>
<keyword evidence="5 12" id="KW-0963">Cytoplasm</keyword>
<dbReference type="InterPro" id="IPR000185">
    <property type="entry name" value="SecA"/>
</dbReference>
<proteinExistence type="inferred from homology"/>
<gene>
    <name evidence="17" type="primary">secA2</name>
    <name evidence="12" type="synonym">secA</name>
    <name evidence="17" type="ORF">ACFL27_00700</name>
</gene>
<dbReference type="InterPro" id="IPR014001">
    <property type="entry name" value="Helicase_ATP-bd"/>
</dbReference>
<feature type="domain" description="SecA family profile" evidence="16">
    <location>
        <begin position="13"/>
        <end position="586"/>
    </location>
</feature>
<keyword evidence="9 12" id="KW-1278">Translocase</keyword>
<dbReference type="NCBIfam" id="TIGR04221">
    <property type="entry name" value="SecA2_Mycobac"/>
    <property type="match status" value="1"/>
</dbReference>
<dbReference type="PANTHER" id="PTHR30612">
    <property type="entry name" value="SECA INNER MEMBRANE COMPONENT OF SEC PROTEIN SECRETION SYSTEM"/>
    <property type="match status" value="1"/>
</dbReference>
<dbReference type="SUPFAM" id="SSF81886">
    <property type="entry name" value="Helical scaffold and wing domains of SecA"/>
    <property type="match status" value="1"/>
</dbReference>
<dbReference type="InterPro" id="IPR036670">
    <property type="entry name" value="SecA_X-link_sf"/>
</dbReference>
<dbReference type="InterPro" id="IPR001650">
    <property type="entry name" value="Helicase_C-like"/>
</dbReference>
<dbReference type="CDD" id="cd18803">
    <property type="entry name" value="SF2_C_secA"/>
    <property type="match status" value="1"/>
</dbReference>
<evidence type="ECO:0000256" key="5">
    <source>
        <dbReference type="ARBA" id="ARBA00022490"/>
    </source>
</evidence>
<evidence type="ECO:0000259" key="15">
    <source>
        <dbReference type="PROSITE" id="PS51194"/>
    </source>
</evidence>
<dbReference type="PRINTS" id="PR00906">
    <property type="entry name" value="SECA"/>
</dbReference>
<dbReference type="Proteomes" id="UP001594351">
    <property type="component" value="Unassembled WGS sequence"/>
</dbReference>
<dbReference type="EC" id="7.4.2.8" evidence="12"/>
<dbReference type="InterPro" id="IPR020937">
    <property type="entry name" value="SecA_CS"/>
</dbReference>
<dbReference type="SMART" id="SM00957">
    <property type="entry name" value="SecA_DEAD"/>
    <property type="match status" value="1"/>
</dbReference>
<feature type="domain" description="Helicase C-terminal" evidence="15">
    <location>
        <begin position="417"/>
        <end position="591"/>
    </location>
</feature>
<sequence length="814" mass="92359">MKKNRSSWYLKLKHLYHKAQRTGIEYDLTPLRNFTAEINRLEPSLKTLSDQELASLGQKHARSVLSGNIPEKLLVDVFALVRETANRVLSMRPFEVQIMAGLAMHQGKLIEMQTGEGKTLAAIFPAYLNALHGQGVHVLTANDYLAERDACWMTPVYNFLGLETAYIREGMTGSERRRAYQADITYLTAREAGFDYLRDHTCVQSSELVQRPFFYCLVDEADIILIDEARVPLVIATERLEPLPDPRQADEIVCNLCPGTDYQIDDEGRNVNLSEGGLDKVEALLNCGSLHEPENLDSLTSINLACHAHALLHRDKDYIVRDGEIELVDELTGRVADHRRWPHGIHPAVEAKEKLALQPEGMIRGSITMQHFIKLYPKIAGMTATAVPAAEEFQTMYGLTTVVIPPHKPCIRIDEPDLVFSHKEAKERALVTEIARVHQSGQPILVGTACVKESEELATLLKNEGIYCHVLNARHDKDEARLIAQAGMLHAVTISTNMAGRGTDIKLGGQTEDDYSRVADRGGLYVIGTNRHESRRIDNQLRGRAGRQGDPGRSRFFISLEDDLMSRYGIRDFLPLKHMPDQQPTAIQDPVVGREIASIQRIIEGKNFEIRRFLWEYSAIIEEQRKLISHLRQSLLQGNNAPIPARITESHHYAVLKETIGEDKMQATIRHISLFYLDHCWAEHLEWIAQAREGIHLLRYGGKIPLNEFQHQVNIEFFEMRNRLEQKVESVFHHLQLTENGFNLTDQGLKRPTASWTYLINDNPFSSSLLTLIAGPNMGLTASFGFMALLYSPFIFLIYLFRRLLRKFKSGKTR</sequence>
<keyword evidence="7 12" id="KW-0067">ATP-binding</keyword>
<dbReference type="HAMAP" id="MF_01382">
    <property type="entry name" value="SecA"/>
    <property type="match status" value="1"/>
</dbReference>
<evidence type="ECO:0000256" key="10">
    <source>
        <dbReference type="ARBA" id="ARBA00023010"/>
    </source>
</evidence>
<evidence type="ECO:0000256" key="7">
    <source>
        <dbReference type="ARBA" id="ARBA00022840"/>
    </source>
</evidence>
<reference evidence="17 18" key="1">
    <citation type="submission" date="2024-09" db="EMBL/GenBank/DDBJ databases">
        <title>Laminarin stimulates single cell rates of sulfate reduction while oxygen inhibits transcriptomic activity in coastal marine sediment.</title>
        <authorList>
            <person name="Lindsay M."/>
            <person name="Orcutt B."/>
            <person name="Emerson D."/>
            <person name="Stepanauskas R."/>
            <person name="D'Angelo T."/>
        </authorList>
    </citation>
    <scope>NUCLEOTIDE SEQUENCE [LARGE SCALE GENOMIC DNA]</scope>
    <source>
        <strain evidence="17">SAG AM-311-K15</strain>
    </source>
</reference>
<keyword evidence="13" id="KW-1133">Transmembrane helix</keyword>
<keyword evidence="11 12" id="KW-0472">Membrane</keyword>
<evidence type="ECO:0000256" key="9">
    <source>
        <dbReference type="ARBA" id="ARBA00022967"/>
    </source>
</evidence>
<dbReference type="Gene3D" id="1.10.3060.10">
    <property type="entry name" value="Helical scaffold and wing domains of SecA"/>
    <property type="match status" value="2"/>
</dbReference>
<dbReference type="Pfam" id="PF07516">
    <property type="entry name" value="SecA_SW"/>
    <property type="match status" value="2"/>
</dbReference>
<comment type="subunit">
    <text evidence="12">Monomer and homodimer. Part of the essential Sec protein translocation apparatus which comprises SecA, SecYEG and auxiliary proteins SecDF. Other proteins may also be involved.</text>
</comment>
<dbReference type="InterPro" id="IPR036266">
    <property type="entry name" value="SecA_Wing/Scaffold_sf"/>
</dbReference>
<keyword evidence="4 12" id="KW-1003">Cell membrane</keyword>
<dbReference type="PROSITE" id="PS51192">
    <property type="entry name" value="HELICASE_ATP_BIND_1"/>
    <property type="match status" value="1"/>
</dbReference>
<dbReference type="InterPro" id="IPR011130">
    <property type="entry name" value="SecA_preprotein_X-link_dom"/>
</dbReference>
<dbReference type="Pfam" id="PF01043">
    <property type="entry name" value="SecA_PP_bind"/>
    <property type="match status" value="1"/>
</dbReference>
<evidence type="ECO:0000259" key="16">
    <source>
        <dbReference type="PROSITE" id="PS51196"/>
    </source>
</evidence>
<dbReference type="InterPro" id="IPR027417">
    <property type="entry name" value="P-loop_NTPase"/>
</dbReference>
<comment type="caution">
    <text evidence="17">The sequence shown here is derived from an EMBL/GenBank/DDBJ whole genome shotgun (WGS) entry which is preliminary data.</text>
</comment>
<dbReference type="InterPro" id="IPR011115">
    <property type="entry name" value="SecA_DEAD"/>
</dbReference>
<dbReference type="CDD" id="cd17928">
    <property type="entry name" value="DEXDc_SecA"/>
    <property type="match status" value="1"/>
</dbReference>
<evidence type="ECO:0000256" key="4">
    <source>
        <dbReference type="ARBA" id="ARBA00022475"/>
    </source>
</evidence>
<dbReference type="PROSITE" id="PS51196">
    <property type="entry name" value="SECA_MOTOR_DEAD"/>
    <property type="match status" value="1"/>
</dbReference>
<dbReference type="InterPro" id="IPR044722">
    <property type="entry name" value="SecA_SF2_C"/>
</dbReference>
<evidence type="ECO:0000313" key="17">
    <source>
        <dbReference type="EMBL" id="MFC1848699.1"/>
    </source>
</evidence>
<dbReference type="Gene3D" id="3.90.1440.10">
    <property type="entry name" value="SecA, preprotein cross-linking domain"/>
    <property type="match status" value="1"/>
</dbReference>
<dbReference type="InterPro" id="IPR014018">
    <property type="entry name" value="SecA_motor_DEAD"/>
</dbReference>
<evidence type="ECO:0000256" key="6">
    <source>
        <dbReference type="ARBA" id="ARBA00022741"/>
    </source>
</evidence>
<evidence type="ECO:0000256" key="12">
    <source>
        <dbReference type="HAMAP-Rule" id="MF_01382"/>
    </source>
</evidence>
<dbReference type="InterPro" id="IPR011116">
    <property type="entry name" value="SecA_Wing/Scaffold"/>
</dbReference>